<evidence type="ECO:0000256" key="1">
    <source>
        <dbReference type="ARBA" id="ARBA00008007"/>
    </source>
</evidence>
<feature type="domain" description="Double zinc ribbon" evidence="2">
    <location>
        <begin position="1"/>
        <end position="47"/>
    </location>
</feature>
<reference evidence="3 4" key="1">
    <citation type="journal article" date="2015" name="Nature">
        <title>rRNA introns, odd ribosomes, and small enigmatic genomes across a large radiation of phyla.</title>
        <authorList>
            <person name="Brown C.T."/>
            <person name="Hug L.A."/>
            <person name="Thomas B.C."/>
            <person name="Sharon I."/>
            <person name="Castelle C.J."/>
            <person name="Singh A."/>
            <person name="Wilkins M.J."/>
            <person name="Williams K.H."/>
            <person name="Banfield J.F."/>
        </authorList>
    </citation>
    <scope>NUCLEOTIDE SEQUENCE [LARGE SCALE GENOMIC DNA]</scope>
</reference>
<accession>A0A0G1ISM3</accession>
<evidence type="ECO:0000259" key="2">
    <source>
        <dbReference type="Pfam" id="PF18912"/>
    </source>
</evidence>
<gene>
    <name evidence="3" type="ORF">UW23_C0028G0006</name>
</gene>
<dbReference type="PANTHER" id="PTHR47505">
    <property type="entry name" value="DNA UTILIZATION PROTEIN YHGH"/>
    <property type="match status" value="1"/>
</dbReference>
<comment type="caution">
    <text evidence="3">The sequence shown here is derived from an EMBL/GenBank/DDBJ whole genome shotgun (WGS) entry which is preliminary data.</text>
</comment>
<name>A0A0G1ISM3_9BACT</name>
<dbReference type="EMBL" id="LCHN01000028">
    <property type="protein sequence ID" value="KKT34822.1"/>
    <property type="molecule type" value="Genomic_DNA"/>
</dbReference>
<dbReference type="InterPro" id="IPR044005">
    <property type="entry name" value="DZR_2"/>
</dbReference>
<comment type="similarity">
    <text evidence="1">Belongs to the ComF/GntX family.</text>
</comment>
<evidence type="ECO:0000313" key="3">
    <source>
        <dbReference type="EMBL" id="KKT34822.1"/>
    </source>
</evidence>
<dbReference type="InterPro" id="IPR051910">
    <property type="entry name" value="ComF/GntX_DNA_util-trans"/>
</dbReference>
<sequence length="191" mass="21453">MYPKLCVGCGSEGESLCNKCFDTLTIAEQVCPVCGGSSDYGWTHSICRNKGSLDGLICLYSYEDETVNAAIDDLKFGFNKEIVPLMMRNFSFESGVRFDAIVPVPLYFYRENWRGFNQAQLIAEKIGEGMSVGVEKWLVRRKNTKQQANLRSREDRGENMTDAFEVRGEVKGSKVLLTDDVYTSGFLVLAH</sequence>
<dbReference type="Pfam" id="PF18912">
    <property type="entry name" value="DZR_2"/>
    <property type="match status" value="1"/>
</dbReference>
<protein>
    <recommendedName>
        <fullName evidence="2">Double zinc ribbon domain-containing protein</fullName>
    </recommendedName>
</protein>
<dbReference type="PANTHER" id="PTHR47505:SF1">
    <property type="entry name" value="DNA UTILIZATION PROTEIN YHGH"/>
    <property type="match status" value="1"/>
</dbReference>
<dbReference type="CDD" id="cd06223">
    <property type="entry name" value="PRTases_typeI"/>
    <property type="match status" value="1"/>
</dbReference>
<evidence type="ECO:0000313" key="4">
    <source>
        <dbReference type="Proteomes" id="UP000034069"/>
    </source>
</evidence>
<dbReference type="SUPFAM" id="SSF53271">
    <property type="entry name" value="PRTase-like"/>
    <property type="match status" value="1"/>
</dbReference>
<dbReference type="InterPro" id="IPR000836">
    <property type="entry name" value="PRTase_dom"/>
</dbReference>
<dbReference type="Proteomes" id="UP000034069">
    <property type="component" value="Unassembled WGS sequence"/>
</dbReference>
<proteinExistence type="inferred from homology"/>
<organism evidence="3 4">
    <name type="scientific">Candidatus Collierbacteria bacterium GW2011_GWA1_44_12</name>
    <dbReference type="NCBI Taxonomy" id="1618376"/>
    <lineage>
        <taxon>Bacteria</taxon>
        <taxon>Candidatus Collieribacteriota</taxon>
    </lineage>
</organism>
<dbReference type="AlphaFoldDB" id="A0A0G1ISM3"/>
<dbReference type="Gene3D" id="3.40.50.2020">
    <property type="match status" value="1"/>
</dbReference>
<dbReference type="InterPro" id="IPR029057">
    <property type="entry name" value="PRTase-like"/>
</dbReference>